<dbReference type="EMBL" id="QMIE01000017">
    <property type="protein sequence ID" value="TVM15340.1"/>
    <property type="molecule type" value="Genomic_DNA"/>
</dbReference>
<proteinExistence type="predicted"/>
<dbReference type="RefSeq" id="WP_144304110.1">
    <property type="nucleotide sequence ID" value="NZ_QMIE01000017.1"/>
</dbReference>
<gene>
    <name evidence="1" type="ORF">DPQ33_15370</name>
</gene>
<evidence type="ECO:0000313" key="2">
    <source>
        <dbReference type="Proteomes" id="UP000448292"/>
    </source>
</evidence>
<sequence length="464" mass="52093">MIQVAFCNDCDRLVWDDFLRIHSLLDELQLPAGESFWLFDPLDISDMSLFRNDTKHKAKNHDRLIEQLQAGRVDVLHGVGLFGKTGDDYVYPNRDEIRRAFDYLAGHGVQIRVYVCHGNDKHKHNIPARPDTRRYQSGDLPYSGFYILDIAKEYGIEYFWISELQKDLRTPFRVLHPASMPSGETIQAFRRFGAWGTGAHNIPDMLNAEVLGKAIAMEQNLVLFTHWGMKGVHSPMPEQPLLHRSVISAFTMLSRLQAQGKVRVVPLTELLDNERARTLPQETDRIAGLLPKQPGQAPGRPAAEYSRLVRDFGVSGDLAVDATGDEFLAVFLAGSFGKVLCVYEREEALARAHYLSEALALPGMMFHKSAPAQPPLADNTVDALFLRASSLESDGRVLQQAYRILKPGMPLCLFLDTDKYTPTRIQDACMRIGFKTCEWAEASSEQAAGAGRSTCHMPRLYACK</sequence>
<dbReference type="InterPro" id="IPR029063">
    <property type="entry name" value="SAM-dependent_MTases_sf"/>
</dbReference>
<reference evidence="1 2" key="1">
    <citation type="submission" date="2018-06" db="EMBL/GenBank/DDBJ databases">
        <title>Complete genome of Desulfovibrio indonesiensis P37SLT.</title>
        <authorList>
            <person name="Crispim J.S."/>
            <person name="Vidigal P.M.P."/>
            <person name="Silva L.C.F."/>
            <person name="Laguardia C.N."/>
            <person name="Araujo L.C."/>
            <person name="Dias R.S."/>
            <person name="Sousa M.P."/>
            <person name="Paula S.O."/>
            <person name="Silva C."/>
        </authorList>
    </citation>
    <scope>NUCLEOTIDE SEQUENCE [LARGE SCALE GENOMIC DNA]</scope>
    <source>
        <strain evidence="1 2">P37SLT</strain>
    </source>
</reference>
<name>A0A7M3MB68_9BACT</name>
<dbReference type="AlphaFoldDB" id="A0A7M3MB68"/>
<accession>A0A7M3MB68</accession>
<dbReference type="Gene3D" id="3.40.50.150">
    <property type="entry name" value="Vaccinia Virus protein VP39"/>
    <property type="match status" value="1"/>
</dbReference>
<keyword evidence="2" id="KW-1185">Reference proteome</keyword>
<protein>
    <submittedName>
        <fullName evidence="1">Uncharacterized protein</fullName>
    </submittedName>
</protein>
<comment type="caution">
    <text evidence="1">The sequence shown here is derived from an EMBL/GenBank/DDBJ whole genome shotgun (WGS) entry which is preliminary data.</text>
</comment>
<organism evidence="1 2">
    <name type="scientific">Oceanidesulfovibrio indonesiensis</name>
    <dbReference type="NCBI Taxonomy" id="54767"/>
    <lineage>
        <taxon>Bacteria</taxon>
        <taxon>Pseudomonadati</taxon>
        <taxon>Thermodesulfobacteriota</taxon>
        <taxon>Desulfovibrionia</taxon>
        <taxon>Desulfovibrionales</taxon>
        <taxon>Desulfovibrionaceae</taxon>
        <taxon>Oceanidesulfovibrio</taxon>
    </lineage>
</organism>
<dbReference type="Proteomes" id="UP000448292">
    <property type="component" value="Unassembled WGS sequence"/>
</dbReference>
<dbReference type="SUPFAM" id="SSF53335">
    <property type="entry name" value="S-adenosyl-L-methionine-dependent methyltransferases"/>
    <property type="match status" value="1"/>
</dbReference>
<dbReference type="OrthoDB" id="9765084at2"/>
<evidence type="ECO:0000313" key="1">
    <source>
        <dbReference type="EMBL" id="TVM15340.1"/>
    </source>
</evidence>